<dbReference type="EMBL" id="JACEFT010000002">
    <property type="protein sequence ID" value="MBA2777794.1"/>
    <property type="molecule type" value="Genomic_DNA"/>
</dbReference>
<dbReference type="InterPro" id="IPR014051">
    <property type="entry name" value="Phosphoesterase_HXTX"/>
</dbReference>
<feature type="active site" description="Proton donor" evidence="2">
    <location>
        <position position="39"/>
    </location>
</feature>
<protein>
    <recommendedName>
        <fullName evidence="2">RNA 2',3'-cyclic phosphodiesterase</fullName>
        <shortName evidence="2">RNA 2',3'-CPDase</shortName>
        <ecNumber evidence="2">3.1.4.58</ecNumber>
    </recommendedName>
</protein>
<dbReference type="Proteomes" id="UP000518091">
    <property type="component" value="Unassembled WGS sequence"/>
</dbReference>
<proteinExistence type="inferred from homology"/>
<evidence type="ECO:0000313" key="6">
    <source>
        <dbReference type="Proteomes" id="UP000518091"/>
    </source>
</evidence>
<evidence type="ECO:0000256" key="1">
    <source>
        <dbReference type="ARBA" id="ARBA00022801"/>
    </source>
</evidence>
<reference evidence="4 6" key="2">
    <citation type="submission" date="2020-07" db="EMBL/GenBank/DDBJ databases">
        <title>Identification of Halomonas strains.</title>
        <authorList>
            <person name="Xiao Z."/>
            <person name="Shen J."/>
        </authorList>
    </citation>
    <scope>NUCLEOTIDE SEQUENCE [LARGE SCALE GENOMIC DNA]</scope>
    <source>
        <strain evidence="4 6">DSM 17331</strain>
    </source>
</reference>
<dbReference type="InterPro" id="IPR004175">
    <property type="entry name" value="RNA_CPDase"/>
</dbReference>
<reference evidence="5 7" key="1">
    <citation type="submission" date="2020-05" db="EMBL/GenBank/DDBJ databases">
        <title>Comparative genomic analysis of denitrifying bacteria from Halomonas genus.</title>
        <authorList>
            <person name="Wang L."/>
            <person name="Shao Z."/>
        </authorList>
    </citation>
    <scope>NUCLEOTIDE SEQUENCE [LARGE SCALE GENOMIC DNA]</scope>
    <source>
        <strain evidence="5 7">DSM 17331</strain>
    </source>
</reference>
<dbReference type="RefSeq" id="WP_181513307.1">
    <property type="nucleotide sequence ID" value="NZ_JABFUB010000004.1"/>
</dbReference>
<sequence>MRLFLALMPPPELRERLGSLADAAHARCGGRRMPDESLHLTLAFLGEVEPAKATELAAWVQDLAIQPGEWRPDSWGSFRRPGIIWIGGQEPDLALERLQGKVWDTLEPLGLGPAPARFIPHVTLLRRAARLCLEELPQVKLTWPYQRIELIHSITDENGACYRSLAVSAL</sequence>
<dbReference type="NCBIfam" id="TIGR02258">
    <property type="entry name" value="2_5_ligase"/>
    <property type="match status" value="1"/>
</dbReference>
<dbReference type="Gene3D" id="3.90.1140.10">
    <property type="entry name" value="Cyclic phosphodiesterase"/>
    <property type="match status" value="1"/>
</dbReference>
<dbReference type="PANTHER" id="PTHR35561">
    <property type="entry name" value="RNA 2',3'-CYCLIC PHOSPHODIESTERASE"/>
    <property type="match status" value="1"/>
</dbReference>
<evidence type="ECO:0000256" key="2">
    <source>
        <dbReference type="HAMAP-Rule" id="MF_01940"/>
    </source>
</evidence>
<gene>
    <name evidence="4" type="primary">thpR</name>
    <name evidence="4" type="ORF">H1D44_02670</name>
    <name evidence="5" type="ORF">HOP48_06845</name>
</gene>
<dbReference type="SUPFAM" id="SSF55144">
    <property type="entry name" value="LigT-like"/>
    <property type="match status" value="1"/>
</dbReference>
<comment type="function">
    <text evidence="2">Hydrolyzes RNA 2',3'-cyclic phosphodiester to an RNA 2'-phosphomonoester.</text>
</comment>
<dbReference type="Proteomes" id="UP000814353">
    <property type="component" value="Unassembled WGS sequence"/>
</dbReference>
<dbReference type="GO" id="GO:0004113">
    <property type="term" value="F:2',3'-cyclic-nucleotide 3'-phosphodiesterase activity"/>
    <property type="evidence" value="ECO:0007669"/>
    <property type="project" value="InterPro"/>
</dbReference>
<dbReference type="HAMAP" id="MF_01940">
    <property type="entry name" value="RNA_CPDase"/>
    <property type="match status" value="1"/>
</dbReference>
<accession>A0A7V9VYI7</accession>
<dbReference type="AlphaFoldDB" id="A0A7V9VYI7"/>
<keyword evidence="1 2" id="KW-0378">Hydrolase</keyword>
<evidence type="ECO:0000313" key="7">
    <source>
        <dbReference type="Proteomes" id="UP000814353"/>
    </source>
</evidence>
<name>A0A7V9VYI7_9GAMM</name>
<evidence type="ECO:0000313" key="5">
    <source>
        <dbReference type="EMBL" id="MCG6661265.1"/>
    </source>
</evidence>
<feature type="domain" description="Phosphoesterase HXTX" evidence="3">
    <location>
        <begin position="9"/>
        <end position="85"/>
    </location>
</feature>
<comment type="caution">
    <text evidence="4">The sequence shown here is derived from an EMBL/GenBank/DDBJ whole genome shotgun (WGS) entry which is preliminary data.</text>
</comment>
<dbReference type="EMBL" id="JABFUB010000004">
    <property type="protein sequence ID" value="MCG6661265.1"/>
    <property type="molecule type" value="Genomic_DNA"/>
</dbReference>
<dbReference type="PANTHER" id="PTHR35561:SF1">
    <property type="entry name" value="RNA 2',3'-CYCLIC PHOSPHODIESTERASE"/>
    <property type="match status" value="1"/>
</dbReference>
<comment type="similarity">
    <text evidence="2">Belongs to the 2H phosphoesterase superfamily. ThpR family.</text>
</comment>
<feature type="active site" description="Proton acceptor" evidence="2">
    <location>
        <position position="121"/>
    </location>
</feature>
<evidence type="ECO:0000313" key="4">
    <source>
        <dbReference type="EMBL" id="MBA2777794.1"/>
    </source>
</evidence>
<dbReference type="InterPro" id="IPR009097">
    <property type="entry name" value="Cyclic_Pdiesterase"/>
</dbReference>
<dbReference type="Pfam" id="PF02834">
    <property type="entry name" value="LigT_PEase"/>
    <property type="match status" value="1"/>
</dbReference>
<dbReference type="EC" id="3.1.4.58" evidence="2"/>
<keyword evidence="7" id="KW-1185">Reference proteome</keyword>
<feature type="short sequence motif" description="HXTX 1" evidence="2">
    <location>
        <begin position="39"/>
        <end position="42"/>
    </location>
</feature>
<feature type="short sequence motif" description="HXTX 2" evidence="2">
    <location>
        <begin position="121"/>
        <end position="124"/>
    </location>
</feature>
<evidence type="ECO:0000259" key="3">
    <source>
        <dbReference type="Pfam" id="PF02834"/>
    </source>
</evidence>
<dbReference type="GO" id="GO:0008664">
    <property type="term" value="F:RNA 2',3'-cyclic 3'-phosphodiesterase activity"/>
    <property type="evidence" value="ECO:0007669"/>
    <property type="project" value="UniProtKB-EC"/>
</dbReference>
<organism evidence="4 6">
    <name type="scientific">Billgrantia kenyensis</name>
    <dbReference type="NCBI Taxonomy" id="321266"/>
    <lineage>
        <taxon>Bacteria</taxon>
        <taxon>Pseudomonadati</taxon>
        <taxon>Pseudomonadota</taxon>
        <taxon>Gammaproteobacteria</taxon>
        <taxon>Oceanospirillales</taxon>
        <taxon>Halomonadaceae</taxon>
        <taxon>Billgrantia</taxon>
    </lineage>
</organism>
<comment type="catalytic activity">
    <reaction evidence="2">
        <text>a 3'-end 2',3'-cyclophospho-ribonucleotide-RNA + H2O = a 3'-end 2'-phospho-ribonucleotide-RNA + H(+)</text>
        <dbReference type="Rhea" id="RHEA:11828"/>
        <dbReference type="Rhea" id="RHEA-COMP:10464"/>
        <dbReference type="Rhea" id="RHEA-COMP:17353"/>
        <dbReference type="ChEBI" id="CHEBI:15377"/>
        <dbReference type="ChEBI" id="CHEBI:15378"/>
        <dbReference type="ChEBI" id="CHEBI:83064"/>
        <dbReference type="ChEBI" id="CHEBI:173113"/>
        <dbReference type="EC" id="3.1.4.58"/>
    </reaction>
</comment>